<dbReference type="EMBL" id="KI397373">
    <property type="protein sequence ID" value="ERM95894.1"/>
    <property type="molecule type" value="Genomic_DNA"/>
</dbReference>
<sequence>MATAAFGVSPETNWHAVLLVPLSVLWLIEFQKPLVVLTSEVSVWCIRTDMSTCHLSHVGQAVSRLVEVFGPDAIWNGDGGIGPVVRLLAIWKLKGGGLDQSAACTGTGYVCLSWLLVQ</sequence>
<gene>
    <name evidence="2" type="ORF">AMTR_s00060p00156410</name>
</gene>
<evidence type="ECO:0000256" key="1">
    <source>
        <dbReference type="SAM" id="SignalP"/>
    </source>
</evidence>
<dbReference type="HOGENOM" id="CLU_2076273_0_0_1"/>
<dbReference type="Gramene" id="ERM95894">
    <property type="protein sequence ID" value="ERM95894"/>
    <property type="gene ID" value="AMTR_s00060p00156410"/>
</dbReference>
<proteinExistence type="predicted"/>
<dbReference type="AlphaFoldDB" id="W1NKX4"/>
<evidence type="ECO:0000313" key="3">
    <source>
        <dbReference type="Proteomes" id="UP000017836"/>
    </source>
</evidence>
<keyword evidence="1" id="KW-0732">Signal</keyword>
<protein>
    <submittedName>
        <fullName evidence="2">Uncharacterized protein</fullName>
    </submittedName>
</protein>
<feature type="signal peptide" evidence="1">
    <location>
        <begin position="1"/>
        <end position="30"/>
    </location>
</feature>
<organism evidence="2 3">
    <name type="scientific">Amborella trichopoda</name>
    <dbReference type="NCBI Taxonomy" id="13333"/>
    <lineage>
        <taxon>Eukaryota</taxon>
        <taxon>Viridiplantae</taxon>
        <taxon>Streptophyta</taxon>
        <taxon>Embryophyta</taxon>
        <taxon>Tracheophyta</taxon>
        <taxon>Spermatophyta</taxon>
        <taxon>Magnoliopsida</taxon>
        <taxon>Amborellales</taxon>
        <taxon>Amborellaceae</taxon>
        <taxon>Amborella</taxon>
    </lineage>
</organism>
<feature type="chain" id="PRO_5004806665" evidence="1">
    <location>
        <begin position="31"/>
        <end position="118"/>
    </location>
</feature>
<accession>W1NKX4</accession>
<keyword evidence="3" id="KW-1185">Reference proteome</keyword>
<dbReference type="Proteomes" id="UP000017836">
    <property type="component" value="Unassembled WGS sequence"/>
</dbReference>
<reference evidence="3" key="1">
    <citation type="journal article" date="2013" name="Science">
        <title>The Amborella genome and the evolution of flowering plants.</title>
        <authorList>
            <consortium name="Amborella Genome Project"/>
        </authorList>
    </citation>
    <scope>NUCLEOTIDE SEQUENCE [LARGE SCALE GENOMIC DNA]</scope>
</reference>
<evidence type="ECO:0000313" key="2">
    <source>
        <dbReference type="EMBL" id="ERM95894.1"/>
    </source>
</evidence>
<name>W1NKX4_AMBTC</name>